<comment type="caution">
    <text evidence="2">The sequence shown here is derived from an EMBL/GenBank/DDBJ whole genome shotgun (WGS) entry which is preliminary data.</text>
</comment>
<reference evidence="2 3" key="1">
    <citation type="submission" date="2018-12" db="EMBL/GenBank/DDBJ databases">
        <authorList>
            <person name="Feng G."/>
            <person name="Zhu H."/>
        </authorList>
    </citation>
    <scope>NUCLEOTIDE SEQUENCE [LARGE SCALE GENOMIC DNA]</scope>
    <source>
        <strain evidence="2 3">LMG 26000</strain>
    </source>
</reference>
<protein>
    <submittedName>
        <fullName evidence="2">Uncharacterized protein</fullName>
    </submittedName>
</protein>
<feature type="compositionally biased region" description="Polar residues" evidence="1">
    <location>
        <begin position="1"/>
        <end position="11"/>
    </location>
</feature>
<sequence>MGPASTPSFQDSGSSQQGRRQPLLHDTQVELADYTTEELLAYVSYFSKLVRYYEVVDGQVKTRRTWRLGEKRSLLIIAQIATQRLPSQYDYFARLIRQVQDPMATTAQQQLARRNLLGRIYKMATQFDRWCESHLRSHVRRTFQAELHAVVDELTGPLRRVAALEQALLADHGLPPRPPQERGPEQLRHLWPKAAASPEPAVPPTLRAVDEELTDLLWTFHKAQNSLASLAQRVLRNSLREQNPENDMLPEMALLITFLELYKHAQRALNDIPRRHLNYYYRQVLRVAARPARPDHAFLSLRLVKGVTDTVVPAGLEVEGGKDAHGQRVVFKTTEAVRLTPWRVQQLSSVFVSGHGSKAIRGIYVAPRADSADGLGRPLPDPATGWTPFGRNQELLSPAARTMTDAAVGFAVSAAVLLLQEGRRTVELSLRCEPGSFGRFADALTTDDAPLQRAFDALGLNAFRVDVTGAEGWLPLRVQEVRLLPEAHTICWHLALGREQPAVVAHQPALHAGQFRTEWPVLRLRLNEQAPEYAYSSFSALQPLSIGLRVQAQDVQRVQLANQLGPLAPGLPFAPFGPQAQPGAYLLVGFPEVFRKRLTQLILTLDWAQLPPEPNGFADYYQGYEPPLHNASFQVAASYRRDWQWVPQTAPAAPFPLFQTIPDSSRPAGTVLLPSSHLVLTTHAADFRRQPAVAAGPLQAEAATGAVRLELVAPVGGFGTDQYPPLLVETLQHNARNPSRLRPLPRPPFVPMVKSVWLSYSAEEEIDVPALHGPPLAGQAQFYYVHPLGEYQPARRLTATSPTGEPSRAARSGYHLNLLPGFADEGTLYIGLAGLTPPLDINLLFELAPFTSLPRQQEVTLAGYRSLQPSVQWSYLVLDEWRPFTPGTTLRDDVVHDQSLGLTEQQPVRLSLPATLNTHHTIMPEGLYWLRATVRQGAEFVQQVRQIHTQVVPAVRLATSPEQRLTFDAHVPAHSLTRLLKPVPELAKVEQPLGSFGGRSAETHEEYNTRVSERLRHRGRAVTPWDYEHIVLDHFPEVFRVKCLRANQVPRAQHRPGLVMVMVVPHQPATPGYRLPIFSPDQLAHIRNVLRRVVSAHVQLEVCNPLYEMIQVRAGVHFTKAARRLHPQSGLLMQQVQQELNEFLSPWNARNPARHGLHYSLTSSMILSFLNQLPYVESVTGFSVVKMALEDDQYLFYDTQGPTPAGATAAAAAQPQPLEDATNRPWSVYVPAEQHQLTEMTGISVPDPVPEARATGIGSLVIGTDFVIPRSFEAPPSR</sequence>
<gene>
    <name evidence="2" type="ORF">EI293_11140</name>
</gene>
<feature type="region of interest" description="Disordered" evidence="1">
    <location>
        <begin position="1"/>
        <end position="22"/>
    </location>
</feature>
<evidence type="ECO:0000313" key="2">
    <source>
        <dbReference type="EMBL" id="RSK43442.1"/>
    </source>
</evidence>
<organism evidence="2 3">
    <name type="scientific">Hymenobacter perfusus</name>
    <dbReference type="NCBI Taxonomy" id="1236770"/>
    <lineage>
        <taxon>Bacteria</taxon>
        <taxon>Pseudomonadati</taxon>
        <taxon>Bacteroidota</taxon>
        <taxon>Cytophagia</taxon>
        <taxon>Cytophagales</taxon>
        <taxon>Hymenobacteraceae</taxon>
        <taxon>Hymenobacter</taxon>
    </lineage>
</organism>
<accession>A0A3R9MJ45</accession>
<dbReference type="OrthoDB" id="9762853at2"/>
<dbReference type="EMBL" id="RWIU01000003">
    <property type="protein sequence ID" value="RSK43442.1"/>
    <property type="molecule type" value="Genomic_DNA"/>
</dbReference>
<evidence type="ECO:0000256" key="1">
    <source>
        <dbReference type="SAM" id="MobiDB-lite"/>
    </source>
</evidence>
<dbReference type="AlphaFoldDB" id="A0A3R9MJ45"/>
<keyword evidence="3" id="KW-1185">Reference proteome</keyword>
<proteinExistence type="predicted"/>
<evidence type="ECO:0000313" key="3">
    <source>
        <dbReference type="Proteomes" id="UP000270291"/>
    </source>
</evidence>
<name>A0A3R9MJ45_9BACT</name>
<dbReference type="RefSeq" id="WP_125437602.1">
    <property type="nucleotide sequence ID" value="NZ_RWIU01000003.1"/>
</dbReference>
<dbReference type="Proteomes" id="UP000270291">
    <property type="component" value="Unassembled WGS sequence"/>
</dbReference>
<feature type="compositionally biased region" description="Low complexity" evidence="1">
    <location>
        <begin position="12"/>
        <end position="21"/>
    </location>
</feature>